<dbReference type="EMBL" id="JMCG01000001">
    <property type="protein sequence ID" value="KGK11500.1"/>
    <property type="molecule type" value="Genomic_DNA"/>
</dbReference>
<feature type="chain" id="PRO_5001958284" evidence="1">
    <location>
        <begin position="29"/>
        <end position="115"/>
    </location>
</feature>
<protein>
    <submittedName>
        <fullName evidence="2">ATPase</fullName>
    </submittedName>
</protein>
<accession>A0A099LTT2</accession>
<evidence type="ECO:0000256" key="1">
    <source>
        <dbReference type="SAM" id="SignalP"/>
    </source>
</evidence>
<reference evidence="2 3" key="1">
    <citation type="submission" date="2014-04" db="EMBL/GenBank/DDBJ databases">
        <title>Genome sequencing of Vibrio navarrensis strains.</title>
        <authorList>
            <person name="Gladney L.M."/>
            <person name="Katz L.S."/>
            <person name="Marino-Ramirez L."/>
            <person name="Jordan I.K."/>
        </authorList>
    </citation>
    <scope>NUCLEOTIDE SEQUENCE [LARGE SCALE GENOMIC DNA]</scope>
    <source>
        <strain evidence="2 3">ATCC 51183</strain>
    </source>
</reference>
<keyword evidence="3" id="KW-1185">Reference proteome</keyword>
<dbReference type="RefSeq" id="WP_039426986.1">
    <property type="nucleotide sequence ID" value="NZ_CAWPVW010000065.1"/>
</dbReference>
<dbReference type="GeneID" id="43683389"/>
<comment type="caution">
    <text evidence="2">The sequence shown here is derived from an EMBL/GenBank/DDBJ whole genome shotgun (WGS) entry which is preliminary data.</text>
</comment>
<gene>
    <name evidence="2" type="ORF">EA26_09325</name>
</gene>
<organism evidence="2 3">
    <name type="scientific">Vibrio navarrensis</name>
    <dbReference type="NCBI Taxonomy" id="29495"/>
    <lineage>
        <taxon>Bacteria</taxon>
        <taxon>Pseudomonadati</taxon>
        <taxon>Pseudomonadota</taxon>
        <taxon>Gammaproteobacteria</taxon>
        <taxon>Vibrionales</taxon>
        <taxon>Vibrionaceae</taxon>
        <taxon>Vibrio</taxon>
    </lineage>
</organism>
<feature type="signal peptide" evidence="1">
    <location>
        <begin position="1"/>
        <end position="28"/>
    </location>
</feature>
<keyword evidence="1" id="KW-0732">Signal</keyword>
<evidence type="ECO:0000313" key="2">
    <source>
        <dbReference type="EMBL" id="KGK11500.1"/>
    </source>
</evidence>
<dbReference type="eggNOG" id="ENOG5031YCC">
    <property type="taxonomic scope" value="Bacteria"/>
</dbReference>
<proteinExistence type="predicted"/>
<dbReference type="Proteomes" id="UP000029994">
    <property type="component" value="Unassembled WGS sequence"/>
</dbReference>
<dbReference type="AlphaFoldDB" id="A0A099LTT2"/>
<evidence type="ECO:0000313" key="3">
    <source>
        <dbReference type="Proteomes" id="UP000029994"/>
    </source>
</evidence>
<sequence>MKKRILWSVGSVVLTTITALTFMPPSHANNAGFPVVDKRVQQAAAAPARYFVKYQAGKEQQVRELLRSYEIEIVDALVKQQVLVVTGEKQQIEQLSHSDLIDYTEPEPTRMLYAQ</sequence>
<name>A0A099LTT2_9VIBR</name>